<evidence type="ECO:0000313" key="3">
    <source>
        <dbReference type="Proteomes" id="UP000053780"/>
    </source>
</evidence>
<keyword evidence="1" id="KW-0812">Transmembrane</keyword>
<name>T0MEI7_9MICR</name>
<dbReference type="AlphaFoldDB" id="T0MEI7"/>
<keyword evidence="1" id="KW-0472">Membrane</keyword>
<gene>
    <name evidence="2" type="ORF">NAPIS_ORF00935</name>
</gene>
<keyword evidence="3" id="KW-1185">Reference proteome</keyword>
<feature type="transmembrane region" description="Helical" evidence="1">
    <location>
        <begin position="145"/>
        <end position="166"/>
    </location>
</feature>
<evidence type="ECO:0000256" key="1">
    <source>
        <dbReference type="SAM" id="Phobius"/>
    </source>
</evidence>
<organism evidence="2 3">
    <name type="scientific">Vairimorpha apis BRL 01</name>
    <dbReference type="NCBI Taxonomy" id="1037528"/>
    <lineage>
        <taxon>Eukaryota</taxon>
        <taxon>Fungi</taxon>
        <taxon>Fungi incertae sedis</taxon>
        <taxon>Microsporidia</taxon>
        <taxon>Nosematidae</taxon>
        <taxon>Vairimorpha</taxon>
    </lineage>
</organism>
<accession>T0MEI7</accession>
<protein>
    <submittedName>
        <fullName evidence="2">Uncharacterized protein</fullName>
    </submittedName>
</protein>
<dbReference type="HOGENOM" id="CLU_1030933_0_0_1"/>
<dbReference type="EMBL" id="KE647134">
    <property type="protein sequence ID" value="EQB61496.1"/>
    <property type="molecule type" value="Genomic_DNA"/>
</dbReference>
<sequence length="270" mass="31788">MYDAFLKLPQKFTEENKELINATILTTYHHLHAILLLCINYINPISLYNPPLSFKFEIFNCTEYGKCLKNLNKMVNFSYNNNIKLNPILYNLDSIEIFFDSINPSSKVPRNYTYEMQLITTSSVILTEFLLNKIKQIPNSLDRLILSQFVFTIFSTPSNLCFFYLVRAMILIKKNYFLKDYNDKILELFKCIAPNFEENLLVTEIKYLIAKLLNSEKKMNDFKNICDLLGFVFPFVFRNIILMEPIPTDKPNELNFVYTAMTDIVYKVIQ</sequence>
<proteinExistence type="predicted"/>
<reference evidence="2 3" key="1">
    <citation type="journal article" date="2013" name="BMC Genomics">
        <title>Genome sequencing and comparative genomics of honey bee microsporidia, Nosema apis reveal novel insights into host-parasite interactions.</title>
        <authorList>
            <person name="Chen Yp."/>
            <person name="Pettis J.S."/>
            <person name="Zhao Y."/>
            <person name="Liu X."/>
            <person name="Tallon L.J."/>
            <person name="Sadzewicz L.D."/>
            <person name="Li R."/>
            <person name="Zheng H."/>
            <person name="Huang S."/>
            <person name="Zhang X."/>
            <person name="Hamilton M.C."/>
            <person name="Pernal S.F."/>
            <person name="Melathopoulos A.P."/>
            <person name="Yan X."/>
            <person name="Evans J.D."/>
        </authorList>
    </citation>
    <scope>NUCLEOTIDE SEQUENCE [LARGE SCALE GENOMIC DNA]</scope>
    <source>
        <strain evidence="2 3">BRL 01</strain>
    </source>
</reference>
<evidence type="ECO:0000313" key="2">
    <source>
        <dbReference type="EMBL" id="EQB61496.1"/>
    </source>
</evidence>
<dbReference type="VEuPathDB" id="MicrosporidiaDB:NAPIS_ORF00935"/>
<keyword evidence="1" id="KW-1133">Transmembrane helix</keyword>
<dbReference type="Proteomes" id="UP000053780">
    <property type="component" value="Unassembled WGS sequence"/>
</dbReference>